<dbReference type="Proteomes" id="UP000289440">
    <property type="component" value="Chromosome"/>
</dbReference>
<dbReference type="HAMAP" id="MF_00016">
    <property type="entry name" value="DNA_HJ_migration_RuvB"/>
    <property type="match status" value="1"/>
</dbReference>
<keyword evidence="1 9" id="KW-0963">Cytoplasm</keyword>
<dbReference type="AlphaFoldDB" id="A0A449A6D9"/>
<dbReference type="GO" id="GO:0006310">
    <property type="term" value="P:DNA recombination"/>
    <property type="evidence" value="ECO:0007669"/>
    <property type="project" value="UniProtKB-UniRule"/>
</dbReference>
<comment type="subcellular location">
    <subcellularLocation>
        <location evidence="9">Cytoplasm</location>
    </subcellularLocation>
</comment>
<dbReference type="KEGG" id="mnu:NCTC10166_00790"/>
<feature type="binding site" evidence="9">
    <location>
        <position position="7"/>
    </location>
    <ligand>
        <name>ATP</name>
        <dbReference type="ChEBI" id="CHEBI:30616"/>
    </ligand>
</feature>
<feature type="binding site" evidence="9">
    <location>
        <position position="54"/>
    </location>
    <ligand>
        <name>ATP</name>
        <dbReference type="ChEBI" id="CHEBI:30616"/>
    </ligand>
</feature>
<dbReference type="Gene3D" id="1.10.8.60">
    <property type="match status" value="1"/>
</dbReference>
<dbReference type="InterPro" id="IPR008823">
    <property type="entry name" value="RuvB_wg_C"/>
</dbReference>
<dbReference type="InterPro" id="IPR041445">
    <property type="entry name" value="AAA_lid_4"/>
</dbReference>
<dbReference type="RefSeq" id="WP_129720170.1">
    <property type="nucleotide sequence ID" value="NZ_LR214951.1"/>
</dbReference>
<feature type="binding site" evidence="9">
    <location>
        <position position="53"/>
    </location>
    <ligand>
        <name>Mg(2+)</name>
        <dbReference type="ChEBI" id="CHEBI:18420"/>
    </ligand>
</feature>
<dbReference type="OrthoDB" id="9804478at2"/>
<dbReference type="InterPro" id="IPR036388">
    <property type="entry name" value="WH-like_DNA-bd_sf"/>
</dbReference>
<comment type="catalytic activity">
    <reaction evidence="9">
        <text>ATP + H2O = ADP + phosphate + H(+)</text>
        <dbReference type="Rhea" id="RHEA:13065"/>
        <dbReference type="ChEBI" id="CHEBI:15377"/>
        <dbReference type="ChEBI" id="CHEBI:15378"/>
        <dbReference type="ChEBI" id="CHEBI:30616"/>
        <dbReference type="ChEBI" id="CHEBI:43474"/>
        <dbReference type="ChEBI" id="CHEBI:456216"/>
    </reaction>
</comment>
<evidence type="ECO:0000256" key="4">
    <source>
        <dbReference type="ARBA" id="ARBA00022801"/>
    </source>
</evidence>
<dbReference type="GO" id="GO:0005524">
    <property type="term" value="F:ATP binding"/>
    <property type="evidence" value="ECO:0007669"/>
    <property type="project" value="UniProtKB-UniRule"/>
</dbReference>
<gene>
    <name evidence="9 11" type="primary">ruvB</name>
    <name evidence="11" type="ORF">NCTC10166_00790</name>
</gene>
<evidence type="ECO:0000256" key="6">
    <source>
        <dbReference type="ARBA" id="ARBA00023125"/>
    </source>
</evidence>
<proteinExistence type="inferred from homology"/>
<dbReference type="GO" id="GO:0016887">
    <property type="term" value="F:ATP hydrolysis activity"/>
    <property type="evidence" value="ECO:0007669"/>
    <property type="project" value="RHEA"/>
</dbReference>
<dbReference type="NCBIfam" id="NF000868">
    <property type="entry name" value="PRK00080.1"/>
    <property type="match status" value="1"/>
</dbReference>
<dbReference type="PANTHER" id="PTHR42848:SF1">
    <property type="entry name" value="HOLLIDAY JUNCTION BRANCH MIGRATION COMPLEX SUBUNIT RUVB"/>
    <property type="match status" value="1"/>
</dbReference>
<dbReference type="GO" id="GO:0005737">
    <property type="term" value="C:cytoplasm"/>
    <property type="evidence" value="ECO:0007669"/>
    <property type="project" value="UniProtKB-SubCell"/>
</dbReference>
<dbReference type="SUPFAM" id="SSF52540">
    <property type="entry name" value="P-loop containing nucleoside triphosphate hydrolases"/>
    <property type="match status" value="1"/>
</dbReference>
<feature type="region of interest" description="Small ATPAse domain (RuvB-S)" evidence="9">
    <location>
        <begin position="169"/>
        <end position="239"/>
    </location>
</feature>
<dbReference type="EMBL" id="LR214951">
    <property type="protein sequence ID" value="VEU59804.1"/>
    <property type="molecule type" value="Genomic_DNA"/>
</dbReference>
<keyword evidence="5 9" id="KW-0067">ATP-binding</keyword>
<evidence type="ECO:0000256" key="7">
    <source>
        <dbReference type="ARBA" id="ARBA00023172"/>
    </source>
</evidence>
<comment type="function">
    <text evidence="9">The RuvA-RuvB-RuvC complex processes Holliday junction (HJ) DNA during genetic recombination and DNA repair, while the RuvA-RuvB complex plays an important role in the rescue of blocked DNA replication forks via replication fork reversal (RFR). RuvA specifically binds to HJ cruciform DNA, conferring on it an open structure. The RuvB hexamer acts as an ATP-dependent pump, pulling dsDNA into and through the RuvAB complex. RuvB forms 2 homohexamers on either side of HJ DNA bound by 1 or 2 RuvA tetramers; 4 subunits per hexamer contact DNA at a time. Coordinated motions by a converter formed by DNA-disengaged RuvB subunits stimulates ATP hydrolysis and nucleotide exchange. Immobilization of the converter enables RuvB to convert the ATP-contained energy into a lever motion, pulling 2 nucleotides of DNA out of the RuvA tetramer per ATP hydrolyzed, thus driving DNA branch migration. The RuvB motors rotate together with the DNA substrate, which together with the progressing nucleotide cycle form the mechanistic basis for DNA recombination by continuous HJ branch migration. Branch migration allows RuvC to scan DNA until it finds its consensus sequence, where it cleaves and resolves cruciform DNA.</text>
</comment>
<dbReference type="InterPro" id="IPR008824">
    <property type="entry name" value="RuvB-like_N"/>
</dbReference>
<comment type="subunit">
    <text evidence="9">Homohexamer. Forms an RuvA(8)-RuvB(12)-Holliday junction (HJ) complex. HJ DNA is sandwiched between 2 RuvA tetramers; dsDNA enters through RuvA and exits via RuvB. An RuvB hexamer assembles on each DNA strand where it exits the tetramer. Each RuvB hexamer is contacted by two RuvA subunits (via domain III) on 2 adjacent RuvB subunits; this complex drives branch migration. In the full resolvosome a probable DNA-RuvA(4)-RuvB(12)-RuvC(2) complex forms which resolves the HJ.</text>
</comment>
<evidence type="ECO:0000256" key="9">
    <source>
        <dbReference type="HAMAP-Rule" id="MF_00016"/>
    </source>
</evidence>
<feature type="binding site" evidence="9">
    <location>
        <position position="302"/>
    </location>
    <ligand>
        <name>DNA</name>
        <dbReference type="ChEBI" id="CHEBI:16991"/>
    </ligand>
</feature>
<keyword evidence="4 9" id="KW-0378">Hydrolase</keyword>
<feature type="domain" description="AAA+ ATPase" evidence="10">
    <location>
        <begin position="38"/>
        <end position="171"/>
    </location>
</feature>
<dbReference type="Gene3D" id="1.10.10.10">
    <property type="entry name" value="Winged helix-like DNA-binding domain superfamily/Winged helix DNA-binding domain"/>
    <property type="match status" value="1"/>
</dbReference>
<feature type="region of interest" description="Head domain (RuvB-H)" evidence="9">
    <location>
        <begin position="242"/>
        <end position="317"/>
    </location>
</feature>
<dbReference type="GO" id="GO:0000400">
    <property type="term" value="F:four-way junction DNA binding"/>
    <property type="evidence" value="ECO:0007669"/>
    <property type="project" value="UniProtKB-UniRule"/>
</dbReference>
<dbReference type="InterPro" id="IPR036390">
    <property type="entry name" value="WH_DNA-bd_sf"/>
</dbReference>
<dbReference type="Pfam" id="PF05496">
    <property type="entry name" value="RuvB_N"/>
    <property type="match status" value="1"/>
</dbReference>
<sequence length="317" mass="36580">MQENLEIRPKNFKEFIGQEKIVKTLKVLINSSKKRNKPLDHILLYGPPGLGKTTLAKIISAEINSNIKFIQGSLVEKKSDILTIFSSIKKGDIIFIDEIHSINKNIEELFYTAMEEYVIDVQIGLEGESKIMRMKLPTFTIIGATTKVDKISQPLKDRFGFVGKLNFYNNNEMVQIFKNTLIMLKLKISLEWIHYLITFVNCTPRIAINLLKRIRDFSIYENATLIEKEIIDKTLENIGLYKYGLTNLHLEYLKLLNDVFKNKSVSLNVLSGILKESKENLINNIEPKLLELNLIEKTSKGRKITYQGCEYIIKNNF</sequence>
<dbReference type="SMART" id="SM00382">
    <property type="entry name" value="AAA"/>
    <property type="match status" value="1"/>
</dbReference>
<dbReference type="GO" id="GO:0006281">
    <property type="term" value="P:DNA repair"/>
    <property type="evidence" value="ECO:0007669"/>
    <property type="project" value="UniProtKB-UniRule"/>
</dbReference>
<dbReference type="InterPro" id="IPR027417">
    <property type="entry name" value="P-loop_NTPase"/>
</dbReference>
<keyword evidence="8 9" id="KW-0234">DNA repair</keyword>
<dbReference type="PANTHER" id="PTHR42848">
    <property type="match status" value="1"/>
</dbReference>
<keyword evidence="7 9" id="KW-0233">DNA recombination</keyword>
<accession>A0A449A6D9</accession>
<dbReference type="Pfam" id="PF17864">
    <property type="entry name" value="AAA_lid_4"/>
    <property type="match status" value="1"/>
</dbReference>
<evidence type="ECO:0000313" key="12">
    <source>
        <dbReference type="Proteomes" id="UP000289440"/>
    </source>
</evidence>
<comment type="caution">
    <text evidence="9">Lacks conserved residue(s) required for the propagation of feature annotation.</text>
</comment>
<feature type="binding site" evidence="9">
    <location>
        <position position="53"/>
    </location>
    <ligand>
        <name>ATP</name>
        <dbReference type="ChEBI" id="CHEBI:30616"/>
    </ligand>
</feature>
<feature type="binding site" evidence="9">
    <location>
        <position position="8"/>
    </location>
    <ligand>
        <name>ATP</name>
        <dbReference type="ChEBI" id="CHEBI:30616"/>
    </ligand>
</feature>
<dbReference type="GO" id="GO:0048476">
    <property type="term" value="C:Holliday junction resolvase complex"/>
    <property type="evidence" value="ECO:0007669"/>
    <property type="project" value="UniProtKB-UniRule"/>
</dbReference>
<dbReference type="SUPFAM" id="SSF46785">
    <property type="entry name" value="Winged helix' DNA-binding domain"/>
    <property type="match status" value="1"/>
</dbReference>
<keyword evidence="2 9" id="KW-0547">Nucleotide-binding</keyword>
<evidence type="ECO:0000256" key="2">
    <source>
        <dbReference type="ARBA" id="ARBA00022741"/>
    </source>
</evidence>
<dbReference type="GO" id="GO:0009378">
    <property type="term" value="F:four-way junction helicase activity"/>
    <property type="evidence" value="ECO:0007669"/>
    <property type="project" value="InterPro"/>
</dbReference>
<evidence type="ECO:0000256" key="3">
    <source>
        <dbReference type="ARBA" id="ARBA00022763"/>
    </source>
</evidence>
<dbReference type="Pfam" id="PF05491">
    <property type="entry name" value="WHD_RuvB"/>
    <property type="match status" value="1"/>
</dbReference>
<dbReference type="CDD" id="cd00009">
    <property type="entry name" value="AAA"/>
    <property type="match status" value="1"/>
</dbReference>
<keyword evidence="3 9" id="KW-0227">DNA damage</keyword>
<dbReference type="Gene3D" id="3.40.50.300">
    <property type="entry name" value="P-loop containing nucleotide triphosphate hydrolases"/>
    <property type="match status" value="1"/>
</dbReference>
<dbReference type="InterPro" id="IPR003593">
    <property type="entry name" value="AAA+_ATPase"/>
</dbReference>
<dbReference type="NCBIfam" id="TIGR00635">
    <property type="entry name" value="ruvB"/>
    <property type="match status" value="1"/>
</dbReference>
<feature type="binding site" evidence="9">
    <location>
        <position position="49"/>
    </location>
    <ligand>
        <name>ATP</name>
        <dbReference type="ChEBI" id="CHEBI:30616"/>
    </ligand>
</feature>
<evidence type="ECO:0000256" key="8">
    <source>
        <dbReference type="ARBA" id="ARBA00023204"/>
    </source>
</evidence>
<dbReference type="InterPro" id="IPR004605">
    <property type="entry name" value="DNA_helicase_Holl-junc_RuvB"/>
</dbReference>
<reference evidence="11 12" key="1">
    <citation type="submission" date="2019-01" db="EMBL/GenBank/DDBJ databases">
        <authorList>
            <consortium name="Pathogen Informatics"/>
        </authorList>
    </citation>
    <scope>NUCLEOTIDE SEQUENCE [LARGE SCALE GENOMIC DNA]</scope>
    <source>
        <strain evidence="11 12">NCTC10166</strain>
    </source>
</reference>
<organism evidence="11 12">
    <name type="scientific">Mesomycoplasma neurolyticum</name>
    <dbReference type="NCBI Taxonomy" id="2120"/>
    <lineage>
        <taxon>Bacteria</taxon>
        <taxon>Bacillati</taxon>
        <taxon>Mycoplasmatota</taxon>
        <taxon>Mycoplasmoidales</taxon>
        <taxon>Metamycoplasmataceae</taxon>
        <taxon>Mesomycoplasma</taxon>
    </lineage>
</organism>
<dbReference type="EC" id="3.6.4.-" evidence="9"/>
<feature type="binding site" evidence="9">
    <location>
        <position position="205"/>
    </location>
    <ligand>
        <name>ATP</name>
        <dbReference type="ChEBI" id="CHEBI:30616"/>
    </ligand>
</feature>
<feature type="binding site" evidence="9">
    <location>
        <position position="158"/>
    </location>
    <ligand>
        <name>ATP</name>
        <dbReference type="ChEBI" id="CHEBI:30616"/>
    </ligand>
</feature>
<feature type="binding site" evidence="9">
    <location>
        <position position="297"/>
    </location>
    <ligand>
        <name>DNA</name>
        <dbReference type="ChEBI" id="CHEBI:16991"/>
    </ligand>
</feature>
<evidence type="ECO:0000259" key="10">
    <source>
        <dbReference type="SMART" id="SM00382"/>
    </source>
</evidence>
<comment type="similarity">
    <text evidence="9">Belongs to the RuvB family.</text>
</comment>
<protein>
    <recommendedName>
        <fullName evidence="9">Holliday junction branch migration complex subunit RuvB</fullName>
        <ecNumber evidence="9">3.6.4.-</ecNumber>
    </recommendedName>
</protein>
<comment type="domain">
    <text evidence="9">Has 3 domains, the large (RuvB-L) and small ATPase (RuvB-S) domains and the C-terminal head (RuvB-H) domain. The head domain binds DNA, while the ATPase domains jointly bind ATP, ADP or are empty depending on the state of the subunit in the translocation cycle. During a single DNA translocation step the structure of each domain remains the same, but their relative positions change.</text>
</comment>
<keyword evidence="11" id="KW-0347">Helicase</keyword>
<evidence type="ECO:0000256" key="1">
    <source>
        <dbReference type="ARBA" id="ARBA00022490"/>
    </source>
</evidence>
<name>A0A449A6D9_9BACT</name>
<evidence type="ECO:0000256" key="5">
    <source>
        <dbReference type="ARBA" id="ARBA00022840"/>
    </source>
</evidence>
<evidence type="ECO:0000313" key="11">
    <source>
        <dbReference type="EMBL" id="VEU59804.1"/>
    </source>
</evidence>
<feature type="binding site" evidence="9">
    <location>
        <position position="168"/>
    </location>
    <ligand>
        <name>ATP</name>
        <dbReference type="ChEBI" id="CHEBI:30616"/>
    </ligand>
</feature>
<feature type="binding site" evidence="9">
    <location>
        <position position="52"/>
    </location>
    <ligand>
        <name>ATP</name>
        <dbReference type="ChEBI" id="CHEBI:30616"/>
    </ligand>
</feature>
<keyword evidence="6 9" id="KW-0238">DNA-binding</keyword>
<keyword evidence="12" id="KW-1185">Reference proteome</keyword>